<dbReference type="Proteomes" id="UP000323039">
    <property type="component" value="Unassembled WGS sequence"/>
</dbReference>
<dbReference type="EMBL" id="VSJJ01000004">
    <property type="protein sequence ID" value="KAA0964458.1"/>
    <property type="molecule type" value="Genomic_DNA"/>
</dbReference>
<dbReference type="AlphaFoldDB" id="A0A5B0DCZ2"/>
<name>A0A5B0DCZ2_STRCR</name>
<comment type="caution">
    <text evidence="1">The sequence shown here is derived from an EMBL/GenBank/DDBJ whole genome shotgun (WGS) entry which is preliminary data.</text>
</comment>
<protein>
    <submittedName>
        <fullName evidence="1">Uncharacterized protein</fullName>
    </submittedName>
</protein>
<proteinExistence type="predicted"/>
<organism evidence="1 2">
    <name type="scientific">Streptococcus cristatus</name>
    <dbReference type="NCBI Taxonomy" id="45634"/>
    <lineage>
        <taxon>Bacteria</taxon>
        <taxon>Bacillati</taxon>
        <taxon>Bacillota</taxon>
        <taxon>Bacilli</taxon>
        <taxon>Lactobacillales</taxon>
        <taxon>Streptococcaceae</taxon>
        <taxon>Streptococcus</taxon>
    </lineage>
</organism>
<accession>A0A5B0DCZ2</accession>
<sequence>MEVKQILYQMCNSLDDFDKSEIYISLLPIVSSVCLGWIDKFQKHGKAVDLPDVQGVDFITMLKSVRIGLKLYSDKRVANAFKRLNTDANERKKMLETNYNFLQKFRVSVLGQPDLGIFTINDMPYGNTSQMSIYLEGLFSLNKFETINQWGEGMKPIMIDYSQALSTFINSIATEFEENFTVDSTMKLNISNYKLSYVDKFLMDTNRQNILLGDLLLEAQLQLFNILCQNNFINVLLPNIFQSTGNLFYRSKLQSYLVSVHTIKKLVSKYSESIDFQLVNELEKIIEVKNNFFSANNQFRNNIFHYSITEISFSNFSNPQNYFREFVESYIDISFDDFMKIIDEEIEKINRVVEQLIKYR</sequence>
<reference evidence="1 2" key="1">
    <citation type="submission" date="2019-08" db="EMBL/GenBank/DDBJ databases">
        <title>Genome sequence and analysis of Streptococcus cristatus strain S22 isolated from throat swab of children scarlet fever in Hangzhou, China.</title>
        <authorList>
            <person name="Huang Y."/>
            <person name="Xie L."/>
        </authorList>
    </citation>
    <scope>NUCLEOTIDE SEQUENCE [LARGE SCALE GENOMIC DNA]</scope>
    <source>
        <strain evidence="1 2">S22</strain>
    </source>
</reference>
<evidence type="ECO:0000313" key="2">
    <source>
        <dbReference type="Proteomes" id="UP000323039"/>
    </source>
</evidence>
<gene>
    <name evidence="1" type="ORF">FXF62_05005</name>
</gene>
<evidence type="ECO:0000313" key="1">
    <source>
        <dbReference type="EMBL" id="KAA0964458.1"/>
    </source>
</evidence>